<organism evidence="6">
    <name type="scientific">marine bacterium 01-004080</name>
    <dbReference type="NCBI Taxonomy" id="502026"/>
    <lineage>
        <taxon>Bacteria</taxon>
    </lineage>
</organism>
<dbReference type="EMBL" id="EU410956">
    <property type="protein sequence ID" value="ACA21511.1"/>
    <property type="molecule type" value="Genomic_DNA"/>
</dbReference>
<reference evidence="6" key="2">
    <citation type="submission" date="2008-01" db="EMBL/GenBank/DDBJ databases">
        <title>Distribution of phosphonoacetate hydrolase genes in marine bacteria.</title>
        <authorList>
            <person name="Gilbert J.A."/>
            <person name="Thomas S."/>
            <person name="Cooley N.A."/>
            <person name="McGrath J.W."/>
            <person name="Joint I."/>
            <person name="Quinn J.P."/>
        </authorList>
    </citation>
    <scope>NUCLEOTIDE SEQUENCE</scope>
</reference>
<dbReference type="Pfam" id="PF00126">
    <property type="entry name" value="HTH_1"/>
    <property type="match status" value="1"/>
</dbReference>
<dbReference type="Gene3D" id="1.10.10.10">
    <property type="entry name" value="Winged helix-like DNA-binding domain superfamily/Winged helix DNA-binding domain"/>
    <property type="match status" value="1"/>
</dbReference>
<evidence type="ECO:0000313" key="6">
    <source>
        <dbReference type="EMBL" id="ACA21511.1"/>
    </source>
</evidence>
<evidence type="ECO:0000256" key="2">
    <source>
        <dbReference type="ARBA" id="ARBA00023015"/>
    </source>
</evidence>
<protein>
    <submittedName>
        <fullName evidence="6">LysR family transcriptional regulator</fullName>
    </submittedName>
</protein>
<evidence type="ECO:0000256" key="3">
    <source>
        <dbReference type="ARBA" id="ARBA00023125"/>
    </source>
</evidence>
<dbReference type="SUPFAM" id="SSF53850">
    <property type="entry name" value="Periplasmic binding protein-like II"/>
    <property type="match status" value="1"/>
</dbReference>
<dbReference type="SUPFAM" id="SSF46785">
    <property type="entry name" value="Winged helix' DNA-binding domain"/>
    <property type="match status" value="1"/>
</dbReference>
<dbReference type="Gene3D" id="3.40.190.290">
    <property type="match status" value="1"/>
</dbReference>
<dbReference type="GO" id="GO:0043565">
    <property type="term" value="F:sequence-specific DNA binding"/>
    <property type="evidence" value="ECO:0007669"/>
    <property type="project" value="TreeGrafter"/>
</dbReference>
<dbReference type="AlphaFoldDB" id="B1A0L2"/>
<dbReference type="PANTHER" id="PTHR30427">
    <property type="entry name" value="TRANSCRIPTIONAL ACTIVATOR PROTEIN LYSR"/>
    <property type="match status" value="1"/>
</dbReference>
<dbReference type="GO" id="GO:0010628">
    <property type="term" value="P:positive regulation of gene expression"/>
    <property type="evidence" value="ECO:0007669"/>
    <property type="project" value="TreeGrafter"/>
</dbReference>
<accession>B1A0L2</accession>
<keyword evidence="3" id="KW-0238">DNA-binding</keyword>
<feature type="domain" description="HTH lysR-type" evidence="5">
    <location>
        <begin position="8"/>
        <end position="65"/>
    </location>
</feature>
<evidence type="ECO:0000259" key="5">
    <source>
        <dbReference type="PROSITE" id="PS50931"/>
    </source>
</evidence>
<reference evidence="6" key="1">
    <citation type="journal article" date="2008" name="Environ. Microbiol.">
        <title>Potential for phosphonoacetate utilization by marine bacteria in temperate coastal waters.</title>
        <authorList>
            <person name="Gilbert J.A."/>
            <person name="Thomas S."/>
            <person name="Cooley N.A."/>
            <person name="Kulakova A."/>
            <person name="Field D."/>
            <person name="Booth T."/>
            <person name="McGrath J.W."/>
            <person name="Quinn J.P."/>
            <person name="Joint I."/>
        </authorList>
    </citation>
    <scope>NUCLEOTIDE SEQUENCE</scope>
</reference>
<dbReference type="InterPro" id="IPR000847">
    <property type="entry name" value="LysR_HTH_N"/>
</dbReference>
<sequence length="309" mass="33652">MLGIVVPLKIRHLEVFDALVEAGSVSRAADRLNLTQPAVSIALSKLEADLGFRLFHRERGYFAPTGEAMLLHSEVTQGLRAISRVSKRIDEIRLGTTGGVSIATNGTLAINFLPRLVAEFQSNNPGVSVEIRVHSSRQIAAWVSAGQIDIGLIDLPVPVAGLNAELFKLECVCVMHKDDVLAQEKTLTPQSLRDRSVVGITGDHIVDRQLDQLLSDTDTVIQRNVYSYFFATARNIVAMGKDVAIIDPTNGKARLNDDVVWRKFSPRIDHEMAVITAKNQPIGKAAATICERICDGLNAHGDAFPQKGS</sequence>
<proteinExistence type="inferred from homology"/>
<dbReference type="PRINTS" id="PR00039">
    <property type="entry name" value="HTHLYSR"/>
</dbReference>
<comment type="similarity">
    <text evidence="1">Belongs to the LysR transcriptional regulatory family.</text>
</comment>
<keyword evidence="2" id="KW-0805">Transcription regulation</keyword>
<dbReference type="PANTHER" id="PTHR30427:SF1">
    <property type="entry name" value="TRANSCRIPTIONAL ACTIVATOR PROTEIN LYSR"/>
    <property type="match status" value="1"/>
</dbReference>
<name>B1A0L2_UNCXX</name>
<dbReference type="InterPro" id="IPR005119">
    <property type="entry name" value="LysR_subst-bd"/>
</dbReference>
<dbReference type="InterPro" id="IPR036388">
    <property type="entry name" value="WH-like_DNA-bd_sf"/>
</dbReference>
<dbReference type="GO" id="GO:0003700">
    <property type="term" value="F:DNA-binding transcription factor activity"/>
    <property type="evidence" value="ECO:0007669"/>
    <property type="project" value="InterPro"/>
</dbReference>
<keyword evidence="4" id="KW-0804">Transcription</keyword>
<dbReference type="PROSITE" id="PS50931">
    <property type="entry name" value="HTH_LYSR"/>
    <property type="match status" value="1"/>
</dbReference>
<evidence type="ECO:0000256" key="1">
    <source>
        <dbReference type="ARBA" id="ARBA00009437"/>
    </source>
</evidence>
<dbReference type="InterPro" id="IPR036390">
    <property type="entry name" value="WH_DNA-bd_sf"/>
</dbReference>
<dbReference type="Pfam" id="PF03466">
    <property type="entry name" value="LysR_substrate"/>
    <property type="match status" value="1"/>
</dbReference>
<evidence type="ECO:0000256" key="4">
    <source>
        <dbReference type="ARBA" id="ARBA00023163"/>
    </source>
</evidence>